<evidence type="ECO:0008006" key="3">
    <source>
        <dbReference type="Google" id="ProtNLM"/>
    </source>
</evidence>
<feature type="transmembrane region" description="Helical" evidence="1">
    <location>
        <begin position="73"/>
        <end position="97"/>
    </location>
</feature>
<accession>A0A1X7U358</accession>
<name>A0A1X7U358_AMPQE</name>
<evidence type="ECO:0000256" key="1">
    <source>
        <dbReference type="SAM" id="Phobius"/>
    </source>
</evidence>
<dbReference type="EnsemblMetazoa" id="Aqu2.1.22200_001">
    <property type="protein sequence ID" value="Aqu2.1.22200_001"/>
    <property type="gene ID" value="Aqu2.1.22200"/>
</dbReference>
<feature type="transmembrane region" description="Helical" evidence="1">
    <location>
        <begin position="12"/>
        <end position="32"/>
    </location>
</feature>
<reference evidence="2" key="1">
    <citation type="submission" date="2017-05" db="UniProtKB">
        <authorList>
            <consortium name="EnsemblMetazoa"/>
        </authorList>
    </citation>
    <scope>IDENTIFICATION</scope>
</reference>
<keyword evidence="1" id="KW-0812">Transmembrane</keyword>
<keyword evidence="1" id="KW-1133">Transmembrane helix</keyword>
<proteinExistence type="predicted"/>
<keyword evidence="1" id="KW-0472">Membrane</keyword>
<feature type="transmembrane region" description="Helical" evidence="1">
    <location>
        <begin position="173"/>
        <end position="196"/>
    </location>
</feature>
<sequence length="212" mass="22379">LFKNTIMPSEALVKQIFSVASFVILLVSLGAAGTSLGLLQANTDNGVRCFFFVSYTQAMNTSLVNYNVPTCKLGIASATIAIICLALLTAIELFSLLFEINAKTLIAKILQIGFFSGSILFLFITTVVVSAGWGKTCATNKNITKTGADTYFDCTGPQYLSGLGPLAPNGAEIITAAAFAGIGVLLTIVALVLFIVKQMKSKTNYGNLTPNN</sequence>
<protein>
    <recommendedName>
        <fullName evidence="3">MARVEL domain-containing protein</fullName>
    </recommendedName>
</protein>
<evidence type="ECO:0000313" key="2">
    <source>
        <dbReference type="EnsemblMetazoa" id="Aqu2.1.22200_001"/>
    </source>
</evidence>
<feature type="transmembrane region" description="Helical" evidence="1">
    <location>
        <begin position="109"/>
        <end position="133"/>
    </location>
</feature>
<dbReference type="InParanoid" id="A0A1X7U358"/>
<dbReference type="AlphaFoldDB" id="A0A1X7U358"/>
<organism evidence="2">
    <name type="scientific">Amphimedon queenslandica</name>
    <name type="common">Sponge</name>
    <dbReference type="NCBI Taxonomy" id="400682"/>
    <lineage>
        <taxon>Eukaryota</taxon>
        <taxon>Metazoa</taxon>
        <taxon>Porifera</taxon>
        <taxon>Demospongiae</taxon>
        <taxon>Heteroscleromorpha</taxon>
        <taxon>Haplosclerida</taxon>
        <taxon>Niphatidae</taxon>
        <taxon>Amphimedon</taxon>
    </lineage>
</organism>